<sequence length="113" mass="12720">MYGHGDDDLMWDGLACPPLEDYAFNFDTSFTPDVLDDLLLEIEEEDDEDIVTKYFKQDEELDNMVAACMANHITPLSHDLLELLPAELVVSIKSGEKTRRKPTTATRPCGKGK</sequence>
<gene>
    <name evidence="1" type="ORF">POM88_052603</name>
</gene>
<keyword evidence="2" id="KW-1185">Reference proteome</keyword>
<dbReference type="Proteomes" id="UP001237642">
    <property type="component" value="Unassembled WGS sequence"/>
</dbReference>
<comment type="caution">
    <text evidence="1">The sequence shown here is derived from an EMBL/GenBank/DDBJ whole genome shotgun (WGS) entry which is preliminary data.</text>
</comment>
<evidence type="ECO:0000313" key="1">
    <source>
        <dbReference type="EMBL" id="KAK1353468.1"/>
    </source>
</evidence>
<reference evidence="1" key="2">
    <citation type="submission" date="2023-05" db="EMBL/GenBank/DDBJ databases">
        <authorList>
            <person name="Schelkunov M.I."/>
        </authorList>
    </citation>
    <scope>NUCLEOTIDE SEQUENCE</scope>
    <source>
        <strain evidence="1">Hsosn_3</strain>
        <tissue evidence="1">Leaf</tissue>
    </source>
</reference>
<dbReference type="AlphaFoldDB" id="A0AAD8GRY1"/>
<dbReference type="EMBL" id="JAUIZM010000013">
    <property type="protein sequence ID" value="KAK1353468.1"/>
    <property type="molecule type" value="Genomic_DNA"/>
</dbReference>
<reference evidence="1" key="1">
    <citation type="submission" date="2023-02" db="EMBL/GenBank/DDBJ databases">
        <title>Genome of toxic invasive species Heracleum sosnowskyi carries increased number of genes despite the absence of recent whole-genome duplications.</title>
        <authorList>
            <person name="Schelkunov M."/>
            <person name="Shtratnikova V."/>
            <person name="Makarenko M."/>
            <person name="Klepikova A."/>
            <person name="Omelchenko D."/>
            <person name="Novikova G."/>
            <person name="Obukhova E."/>
            <person name="Bogdanov V."/>
            <person name="Penin A."/>
            <person name="Logacheva M."/>
        </authorList>
    </citation>
    <scope>NUCLEOTIDE SEQUENCE</scope>
    <source>
        <strain evidence="1">Hsosn_3</strain>
        <tissue evidence="1">Leaf</tissue>
    </source>
</reference>
<protein>
    <submittedName>
        <fullName evidence="1">Uncharacterized protein</fullName>
    </submittedName>
</protein>
<organism evidence="1 2">
    <name type="scientific">Heracleum sosnowskyi</name>
    <dbReference type="NCBI Taxonomy" id="360622"/>
    <lineage>
        <taxon>Eukaryota</taxon>
        <taxon>Viridiplantae</taxon>
        <taxon>Streptophyta</taxon>
        <taxon>Embryophyta</taxon>
        <taxon>Tracheophyta</taxon>
        <taxon>Spermatophyta</taxon>
        <taxon>Magnoliopsida</taxon>
        <taxon>eudicotyledons</taxon>
        <taxon>Gunneridae</taxon>
        <taxon>Pentapetalae</taxon>
        <taxon>asterids</taxon>
        <taxon>campanulids</taxon>
        <taxon>Apiales</taxon>
        <taxon>Apiaceae</taxon>
        <taxon>Apioideae</taxon>
        <taxon>apioid superclade</taxon>
        <taxon>Tordylieae</taxon>
        <taxon>Tordyliinae</taxon>
        <taxon>Heracleum</taxon>
    </lineage>
</organism>
<evidence type="ECO:0000313" key="2">
    <source>
        <dbReference type="Proteomes" id="UP001237642"/>
    </source>
</evidence>
<name>A0AAD8GRY1_9APIA</name>
<accession>A0AAD8GRY1</accession>
<proteinExistence type="predicted"/>